<evidence type="ECO:0000313" key="2">
    <source>
        <dbReference type="EMBL" id="XAG95869.1"/>
    </source>
</evidence>
<feature type="domain" description="LtfC/p132/Gp6 beta-sandwich" evidence="1">
    <location>
        <begin position="5"/>
        <end position="132"/>
    </location>
</feature>
<evidence type="ECO:0000313" key="3">
    <source>
        <dbReference type="Proteomes" id="UP001437386"/>
    </source>
</evidence>
<keyword evidence="3" id="KW-1185">Reference proteome</keyword>
<organism evidence="2 3">
    <name type="scientific">Enterobacter phage KKP_3711</name>
    <dbReference type="NCBI Taxonomy" id="3109398"/>
    <lineage>
        <taxon>Viruses</taxon>
        <taxon>Duplodnaviria</taxon>
        <taxon>Heunggongvirae</taxon>
        <taxon>Uroviricota</taxon>
        <taxon>Caudoviricetes</taxon>
        <taxon>Demerecviridae</taxon>
        <taxon>Markadamsvirinae</taxon>
    </lineage>
</organism>
<dbReference type="Proteomes" id="UP001437386">
    <property type="component" value="Segment"/>
</dbReference>
<dbReference type="EMBL" id="PP579741">
    <property type="protein sequence ID" value="XAG95869.1"/>
    <property type="molecule type" value="Genomic_DNA"/>
</dbReference>
<evidence type="ECO:0000259" key="1">
    <source>
        <dbReference type="Pfam" id="PF23926"/>
    </source>
</evidence>
<proteinExistence type="predicted"/>
<sequence>MSIENKMVDLSVEANIPYGLLMQFEDVETLLDSENIVPINLTGSTFKGAIKASLDPGAALLETFTITVVDAASGVVAVSLSKTQTANLTTKASKIRDKYNPRLRFVGYYDIIMTKTSSNTNFRVLEGKVYISDGVTT</sequence>
<name>A0AAX4Q431_9CAUD</name>
<accession>A0AAX4Q431</accession>
<gene>
    <name evidence="2" type="ORF">U7154_000102</name>
</gene>
<dbReference type="Pfam" id="PF23926">
    <property type="entry name" value="LtfC"/>
    <property type="match status" value="1"/>
</dbReference>
<protein>
    <submittedName>
        <fullName evidence="2">L-shaped tail fiber protein</fullName>
    </submittedName>
</protein>
<reference evidence="2 3" key="1">
    <citation type="submission" date="2024-04" db="EMBL/GenBank/DDBJ databases">
        <authorList>
            <person name="Wojcicki M."/>
            <person name="Srednicka P."/>
            <person name="Shymialevich D."/>
            <person name="Sokolowska B."/>
        </authorList>
    </citation>
    <scope>NUCLEOTIDE SEQUENCE [LARGE SCALE GENOMIC DNA]</scope>
</reference>
<dbReference type="InterPro" id="IPR055688">
    <property type="entry name" value="LtfC/p132/Gp6_b-sand"/>
</dbReference>